<feature type="domain" description="Ketopantoate reductase C-terminal" evidence="10">
    <location>
        <begin position="221"/>
        <end position="355"/>
    </location>
</feature>
<dbReference type="Proteomes" id="UP000013984">
    <property type="component" value="Unassembled WGS sequence"/>
</dbReference>
<dbReference type="GO" id="GO:0008677">
    <property type="term" value="F:2-dehydropantoate 2-reductase activity"/>
    <property type="evidence" value="ECO:0007669"/>
    <property type="project" value="UniProtKB-EC"/>
</dbReference>
<evidence type="ECO:0000256" key="4">
    <source>
        <dbReference type="ARBA" id="ARBA00019465"/>
    </source>
</evidence>
<evidence type="ECO:0000256" key="6">
    <source>
        <dbReference type="ARBA" id="ARBA00023002"/>
    </source>
</evidence>
<dbReference type="GO" id="GO:0005737">
    <property type="term" value="C:cytoplasm"/>
    <property type="evidence" value="ECO:0007669"/>
    <property type="project" value="TreeGrafter"/>
</dbReference>
<dbReference type="Pfam" id="PF08546">
    <property type="entry name" value="ApbA_C"/>
    <property type="match status" value="1"/>
</dbReference>
<comment type="pathway">
    <text evidence="1">Cofactor biosynthesis; (R)-pantothenate biosynthesis; (R)-pantoate from 3-methyl-2-oxobutanoate: step 2/2.</text>
</comment>
<feature type="domain" description="Ketopantoate reductase N-terminal" evidence="9">
    <location>
        <begin position="48"/>
        <end position="195"/>
    </location>
</feature>
<dbReference type="Gene3D" id="3.40.50.720">
    <property type="entry name" value="NAD(P)-binding Rossmann-like Domain"/>
    <property type="match status" value="1"/>
</dbReference>
<dbReference type="InterPro" id="IPR013752">
    <property type="entry name" value="KPA_reductase"/>
</dbReference>
<dbReference type="InterPro" id="IPR013332">
    <property type="entry name" value="KPR_N"/>
</dbReference>
<evidence type="ECO:0000313" key="11">
    <source>
        <dbReference type="EMBL" id="EOQ97641.1"/>
    </source>
</evidence>
<dbReference type="STRING" id="1218599.LEP1GSC195_0210"/>
<evidence type="ECO:0000256" key="2">
    <source>
        <dbReference type="ARBA" id="ARBA00007870"/>
    </source>
</evidence>
<keyword evidence="5" id="KW-0521">NADP</keyword>
<evidence type="ECO:0000256" key="8">
    <source>
        <dbReference type="ARBA" id="ARBA00048793"/>
    </source>
</evidence>
<dbReference type="EC" id="1.1.1.169" evidence="3"/>
<accession>R9A622</accession>
<dbReference type="SUPFAM" id="SSF48179">
    <property type="entry name" value="6-phosphogluconate dehydrogenase C-terminal domain-like"/>
    <property type="match status" value="1"/>
</dbReference>
<evidence type="ECO:0000256" key="1">
    <source>
        <dbReference type="ARBA" id="ARBA00004994"/>
    </source>
</evidence>
<evidence type="ECO:0000313" key="12">
    <source>
        <dbReference type="Proteomes" id="UP000013984"/>
    </source>
</evidence>
<comment type="catalytic activity">
    <reaction evidence="8">
        <text>(R)-pantoate + NADP(+) = 2-dehydropantoate + NADPH + H(+)</text>
        <dbReference type="Rhea" id="RHEA:16233"/>
        <dbReference type="ChEBI" id="CHEBI:11561"/>
        <dbReference type="ChEBI" id="CHEBI:15378"/>
        <dbReference type="ChEBI" id="CHEBI:15980"/>
        <dbReference type="ChEBI" id="CHEBI:57783"/>
        <dbReference type="ChEBI" id="CHEBI:58349"/>
        <dbReference type="EC" id="1.1.1.169"/>
    </reaction>
</comment>
<reference evidence="11" key="1">
    <citation type="submission" date="2013-04" db="EMBL/GenBank/DDBJ databases">
        <authorList>
            <person name="Harkins D.M."/>
            <person name="Durkin A.S."/>
            <person name="Brinkac L.M."/>
            <person name="Haft D.H."/>
            <person name="Selengut J.D."/>
            <person name="Sanka R."/>
            <person name="DePew J."/>
            <person name="Purushe J."/>
            <person name="Galloway R.L."/>
            <person name="Vinetz J.M."/>
            <person name="Sutton G.G."/>
            <person name="Nierman W.C."/>
            <person name="Fouts D.E."/>
        </authorList>
    </citation>
    <scope>NUCLEOTIDE SEQUENCE [LARGE SCALE GENOMIC DNA]</scope>
    <source>
        <strain evidence="11">CDC</strain>
    </source>
</reference>
<dbReference type="PANTHER" id="PTHR43765">
    <property type="entry name" value="2-DEHYDROPANTOATE 2-REDUCTASE-RELATED"/>
    <property type="match status" value="1"/>
</dbReference>
<dbReference type="AlphaFoldDB" id="R9A622"/>
<protein>
    <recommendedName>
        <fullName evidence="4">2-dehydropantoate 2-reductase</fullName>
        <ecNumber evidence="3">1.1.1.169</ecNumber>
    </recommendedName>
    <alternativeName>
        <fullName evidence="7">Ketopantoate reductase</fullName>
    </alternativeName>
</protein>
<keyword evidence="12" id="KW-1185">Reference proteome</keyword>
<comment type="caution">
    <text evidence="11">The sequence shown here is derived from an EMBL/GenBank/DDBJ whole genome shotgun (WGS) entry which is preliminary data.</text>
</comment>
<keyword evidence="6" id="KW-0560">Oxidoreductase</keyword>
<name>R9A622_9LEPT</name>
<dbReference type="EMBL" id="AOGZ02000013">
    <property type="protein sequence ID" value="EOQ97641.1"/>
    <property type="molecule type" value="Genomic_DNA"/>
</dbReference>
<gene>
    <name evidence="11" type="ORF">LEP1GSC195_0210</name>
</gene>
<dbReference type="GO" id="GO:0050661">
    <property type="term" value="F:NADP binding"/>
    <property type="evidence" value="ECO:0007669"/>
    <property type="project" value="TreeGrafter"/>
</dbReference>
<proteinExistence type="inferred from homology"/>
<dbReference type="Gene3D" id="1.10.1040.10">
    <property type="entry name" value="N-(1-d-carboxylethyl)-l-norvaline Dehydrogenase, domain 2"/>
    <property type="match status" value="1"/>
</dbReference>
<dbReference type="PANTHER" id="PTHR43765:SF2">
    <property type="entry name" value="2-DEHYDROPANTOATE 2-REDUCTASE"/>
    <property type="match status" value="1"/>
</dbReference>
<evidence type="ECO:0000259" key="9">
    <source>
        <dbReference type="Pfam" id="PF02558"/>
    </source>
</evidence>
<dbReference type="InterPro" id="IPR008927">
    <property type="entry name" value="6-PGluconate_DH-like_C_sf"/>
</dbReference>
<evidence type="ECO:0000256" key="7">
    <source>
        <dbReference type="ARBA" id="ARBA00032024"/>
    </source>
</evidence>
<comment type="similarity">
    <text evidence="2">Belongs to the ketopantoate reductase family.</text>
</comment>
<evidence type="ECO:0000256" key="3">
    <source>
        <dbReference type="ARBA" id="ARBA00013014"/>
    </source>
</evidence>
<dbReference type="Pfam" id="PF02558">
    <property type="entry name" value="ApbA"/>
    <property type="match status" value="1"/>
</dbReference>
<evidence type="ECO:0000259" key="10">
    <source>
        <dbReference type="Pfam" id="PF08546"/>
    </source>
</evidence>
<dbReference type="InterPro" id="IPR050838">
    <property type="entry name" value="Ketopantoate_reductase"/>
</dbReference>
<evidence type="ECO:0000256" key="5">
    <source>
        <dbReference type="ARBA" id="ARBA00022857"/>
    </source>
</evidence>
<organism evidence="11 12">
    <name type="scientific">Leptospira wolbachii serovar Codice str. CDC</name>
    <dbReference type="NCBI Taxonomy" id="1218599"/>
    <lineage>
        <taxon>Bacteria</taxon>
        <taxon>Pseudomonadati</taxon>
        <taxon>Spirochaetota</taxon>
        <taxon>Spirochaetia</taxon>
        <taxon>Leptospirales</taxon>
        <taxon>Leptospiraceae</taxon>
        <taxon>Leptospira</taxon>
    </lineage>
</organism>
<sequence>MKIFFITSPYGYNQVFIPKQTKVKKKEEIFRKQLIKLSRDMPTSYPSIAISGIGSVTVTIIHALHKNAIPFQILCRNESRYQSLKADPIRFQGPNGKAVNIDLTNHLTMIQENKETFDYIFIGCKNQNLTEYLDETKSLLKPNGKWILIQNGIPEQNLGSYKNKILGGVVGWNTQTLPNKTYYQSNVGSLILGESSGTKPDPIWNQLLPPYIPLVLTDQLNAYRWHKLAINSIINGLAASKQLSLGELFLNRDYRNEALETLTEIKLVMNQLNIIEQVVPGSFPIQKLGGGVGALPTWIRHLILIFLGLKYFRIRTSMVQDLDHGRKTEIKYINGEVVKIANGLGIPVPRNHWIVFKITKLEENQEIKK</sequence>
<dbReference type="InterPro" id="IPR013328">
    <property type="entry name" value="6PGD_dom2"/>
</dbReference>